<dbReference type="AlphaFoldDB" id="A0A2M9CQ58"/>
<dbReference type="EMBL" id="PGFE01000002">
    <property type="protein sequence ID" value="PJJ74062.1"/>
    <property type="molecule type" value="Genomic_DNA"/>
</dbReference>
<accession>A0A2M9CQ58</accession>
<proteinExistence type="predicted"/>
<reference evidence="2 3" key="1">
    <citation type="submission" date="2017-11" db="EMBL/GenBank/DDBJ databases">
        <title>Genomic Encyclopedia of Archaeal and Bacterial Type Strains, Phase II (KMG-II): From Individual Species to Whole Genera.</title>
        <authorList>
            <person name="Goeker M."/>
        </authorList>
    </citation>
    <scope>NUCLEOTIDE SEQUENCE [LARGE SCALE GENOMIC DNA]</scope>
    <source>
        <strain evidence="2 3">DSM 25478</strain>
    </source>
</reference>
<evidence type="ECO:0000313" key="2">
    <source>
        <dbReference type="EMBL" id="PJJ74062.1"/>
    </source>
</evidence>
<feature type="region of interest" description="Disordered" evidence="1">
    <location>
        <begin position="45"/>
        <end position="89"/>
    </location>
</feature>
<name>A0A2M9CQ58_9CELL</name>
<evidence type="ECO:0000313" key="3">
    <source>
        <dbReference type="Proteomes" id="UP000231693"/>
    </source>
</evidence>
<dbReference type="RefSeq" id="WP_100422729.1">
    <property type="nucleotide sequence ID" value="NZ_BOOX01000002.1"/>
</dbReference>
<keyword evidence="3" id="KW-1185">Reference proteome</keyword>
<organism evidence="2 3">
    <name type="scientific">Sediminihabitans luteus</name>
    <dbReference type="NCBI Taxonomy" id="1138585"/>
    <lineage>
        <taxon>Bacteria</taxon>
        <taxon>Bacillati</taxon>
        <taxon>Actinomycetota</taxon>
        <taxon>Actinomycetes</taxon>
        <taxon>Micrococcales</taxon>
        <taxon>Cellulomonadaceae</taxon>
        <taxon>Sediminihabitans</taxon>
    </lineage>
</organism>
<feature type="region of interest" description="Disordered" evidence="1">
    <location>
        <begin position="1"/>
        <end position="21"/>
    </location>
</feature>
<protein>
    <submittedName>
        <fullName evidence="2">Uncharacterized protein</fullName>
    </submittedName>
</protein>
<sequence>MISPAPPSRGATSDVRAPRRAARARTGALTVAALVALALGGCSQDAPTEDRAGASTSPAPGVVDLPTFGPTSSVGGLAPDFPGETVPAPPDATVLASAATPGGTTTAFSLSLSVPGAAADVLAFYDDTFDGAGFDTASPEPAQGTAGQRLYTRTTNPSSADRTDEAVTLVVIETDGSCLVSLSGDVVP</sequence>
<comment type="caution">
    <text evidence="2">The sequence shown here is derived from an EMBL/GenBank/DDBJ whole genome shotgun (WGS) entry which is preliminary data.</text>
</comment>
<dbReference type="Proteomes" id="UP000231693">
    <property type="component" value="Unassembled WGS sequence"/>
</dbReference>
<gene>
    <name evidence="2" type="ORF">CLV28_1551</name>
</gene>
<evidence type="ECO:0000256" key="1">
    <source>
        <dbReference type="SAM" id="MobiDB-lite"/>
    </source>
</evidence>